<dbReference type="InterPro" id="IPR012932">
    <property type="entry name" value="VKOR"/>
</dbReference>
<evidence type="ECO:0000256" key="6">
    <source>
        <dbReference type="ARBA" id="ARBA00023002"/>
    </source>
</evidence>
<evidence type="ECO:0000256" key="3">
    <source>
        <dbReference type="ARBA" id="ARBA00022692"/>
    </source>
</evidence>
<keyword evidence="3 10" id="KW-0812">Transmembrane</keyword>
<dbReference type="PANTHER" id="PTHR34573">
    <property type="entry name" value="VKC DOMAIN-CONTAINING PROTEIN"/>
    <property type="match status" value="1"/>
</dbReference>
<feature type="transmembrane region" description="Helical" evidence="10">
    <location>
        <begin position="103"/>
        <end position="121"/>
    </location>
</feature>
<evidence type="ECO:0000259" key="11">
    <source>
        <dbReference type="SMART" id="SM00756"/>
    </source>
</evidence>
<dbReference type="OrthoDB" id="9783799at2"/>
<keyword evidence="13" id="KW-1185">Reference proteome</keyword>
<dbReference type="RefSeq" id="WP_131166835.1">
    <property type="nucleotide sequence ID" value="NZ_SDMQ01000001.1"/>
</dbReference>
<dbReference type="SMART" id="SM00756">
    <property type="entry name" value="VKc"/>
    <property type="match status" value="1"/>
</dbReference>
<keyword evidence="4" id="KW-0874">Quinone</keyword>
<accession>A0A4Q9KIR2</accession>
<feature type="domain" description="Vitamin K epoxide reductase" evidence="11">
    <location>
        <begin position="22"/>
        <end position="152"/>
    </location>
</feature>
<evidence type="ECO:0000313" key="13">
    <source>
        <dbReference type="Proteomes" id="UP000292373"/>
    </source>
</evidence>
<protein>
    <submittedName>
        <fullName evidence="12">Vitamin K epoxide reductase family protein</fullName>
    </submittedName>
</protein>
<dbReference type="Gene3D" id="1.20.1440.130">
    <property type="entry name" value="VKOR domain"/>
    <property type="match status" value="1"/>
</dbReference>
<feature type="transmembrane region" description="Helical" evidence="10">
    <location>
        <begin position="67"/>
        <end position="91"/>
    </location>
</feature>
<dbReference type="GO" id="GO:0016020">
    <property type="term" value="C:membrane"/>
    <property type="evidence" value="ECO:0007669"/>
    <property type="project" value="UniProtKB-SubCell"/>
</dbReference>
<comment type="caution">
    <text evidence="12">The sequence shown here is derived from an EMBL/GenBank/DDBJ whole genome shotgun (WGS) entry which is preliminary data.</text>
</comment>
<comment type="subcellular location">
    <subcellularLocation>
        <location evidence="1">Membrane</location>
        <topology evidence="1">Multi-pass membrane protein</topology>
    </subcellularLocation>
</comment>
<evidence type="ECO:0000256" key="9">
    <source>
        <dbReference type="ARBA" id="ARBA00023284"/>
    </source>
</evidence>
<dbReference type="GO" id="GO:0016491">
    <property type="term" value="F:oxidoreductase activity"/>
    <property type="evidence" value="ECO:0007669"/>
    <property type="project" value="UniProtKB-KW"/>
</dbReference>
<keyword evidence="5 10" id="KW-1133">Transmembrane helix</keyword>
<keyword evidence="6" id="KW-0560">Oxidoreductase</keyword>
<dbReference type="PANTHER" id="PTHR34573:SF1">
    <property type="entry name" value="VITAMIN K EPOXIDE REDUCTASE DOMAIN-CONTAINING PROTEIN"/>
    <property type="match status" value="1"/>
</dbReference>
<feature type="transmembrane region" description="Helical" evidence="10">
    <location>
        <begin position="127"/>
        <end position="149"/>
    </location>
</feature>
<dbReference type="Pfam" id="PF07884">
    <property type="entry name" value="VKOR"/>
    <property type="match status" value="1"/>
</dbReference>
<dbReference type="CDD" id="cd12918">
    <property type="entry name" value="VKOR_arc"/>
    <property type="match status" value="1"/>
</dbReference>
<evidence type="ECO:0000256" key="4">
    <source>
        <dbReference type="ARBA" id="ARBA00022719"/>
    </source>
</evidence>
<gene>
    <name evidence="12" type="ORF">ET989_01870</name>
</gene>
<dbReference type="InterPro" id="IPR038354">
    <property type="entry name" value="VKOR_sf"/>
</dbReference>
<dbReference type="EMBL" id="SDMQ01000001">
    <property type="protein sequence ID" value="TBT88707.1"/>
    <property type="molecule type" value="Genomic_DNA"/>
</dbReference>
<reference evidence="12 13" key="1">
    <citation type="submission" date="2019-01" db="EMBL/GenBank/DDBJ databases">
        <title>Lactibacter flavus gen. nov., sp. nov., a novel bacterium of the family Propionibacteriaceae isolated from raw milk and dairy products.</title>
        <authorList>
            <person name="Huptas C."/>
            <person name="Wenning M."/>
            <person name="Breitenwieser F."/>
            <person name="Doll E."/>
            <person name="Von Neubeck M."/>
            <person name="Busse H.-J."/>
            <person name="Scherer S."/>
        </authorList>
    </citation>
    <scope>NUCLEOTIDE SEQUENCE [LARGE SCALE GENOMIC DNA]</scope>
    <source>
        <strain evidence="12 13">KCTC 33808</strain>
    </source>
</reference>
<keyword evidence="8" id="KW-1015">Disulfide bond</keyword>
<evidence type="ECO:0000256" key="7">
    <source>
        <dbReference type="ARBA" id="ARBA00023136"/>
    </source>
</evidence>
<evidence type="ECO:0000256" key="8">
    <source>
        <dbReference type="ARBA" id="ARBA00023157"/>
    </source>
</evidence>
<dbReference type="AlphaFoldDB" id="A0A4Q9KIR2"/>
<keyword evidence="7 10" id="KW-0472">Membrane</keyword>
<dbReference type="Proteomes" id="UP000292373">
    <property type="component" value="Unassembled WGS sequence"/>
</dbReference>
<proteinExistence type="inferred from homology"/>
<name>A0A4Q9KIR2_9ACTN</name>
<dbReference type="GO" id="GO:0048038">
    <property type="term" value="F:quinone binding"/>
    <property type="evidence" value="ECO:0007669"/>
    <property type="project" value="UniProtKB-KW"/>
</dbReference>
<organism evidence="12 13">
    <name type="scientific">Propioniciclava sinopodophylli</name>
    <dbReference type="NCBI Taxonomy" id="1837344"/>
    <lineage>
        <taxon>Bacteria</taxon>
        <taxon>Bacillati</taxon>
        <taxon>Actinomycetota</taxon>
        <taxon>Actinomycetes</taxon>
        <taxon>Propionibacteriales</taxon>
        <taxon>Propionibacteriaceae</taxon>
        <taxon>Propioniciclava</taxon>
    </lineage>
</organism>
<evidence type="ECO:0000256" key="5">
    <source>
        <dbReference type="ARBA" id="ARBA00022989"/>
    </source>
</evidence>
<comment type="similarity">
    <text evidence="2">Belongs to the VKOR family.</text>
</comment>
<evidence type="ECO:0000256" key="10">
    <source>
        <dbReference type="SAM" id="Phobius"/>
    </source>
</evidence>
<evidence type="ECO:0000256" key="1">
    <source>
        <dbReference type="ARBA" id="ARBA00004141"/>
    </source>
</evidence>
<evidence type="ECO:0000256" key="2">
    <source>
        <dbReference type="ARBA" id="ARBA00006214"/>
    </source>
</evidence>
<keyword evidence="9" id="KW-0676">Redox-active center</keyword>
<sequence length="162" mass="17120">MTLGRGGSAVADGVRAADPSPLCIKLLWIAALAVSAYLTWAHYAADGTLACAEGSFVNCESVTSSQWAYLFGIPVALLGLLYNVVGVGFAFVGRRLGLARGRLVGLALTGVGMLFVLYLVWAEFVMIGQICSWCTVVHVITAVLFVFYLTTYFAGAPEDASV</sequence>
<feature type="transmembrane region" description="Helical" evidence="10">
    <location>
        <begin position="22"/>
        <end position="40"/>
    </location>
</feature>
<evidence type="ECO:0000313" key="12">
    <source>
        <dbReference type="EMBL" id="TBT88707.1"/>
    </source>
</evidence>